<name>A0ABR4HZS5_9EURO</name>
<feature type="region of interest" description="Disordered" evidence="1">
    <location>
        <begin position="46"/>
        <end position="102"/>
    </location>
</feature>
<feature type="compositionally biased region" description="Acidic residues" evidence="1">
    <location>
        <begin position="50"/>
        <end position="59"/>
    </location>
</feature>
<gene>
    <name evidence="2" type="ORF">BDW59DRAFT_150450</name>
</gene>
<proteinExistence type="predicted"/>
<evidence type="ECO:0008006" key="4">
    <source>
        <dbReference type="Google" id="ProtNLM"/>
    </source>
</evidence>
<comment type="caution">
    <text evidence="2">The sequence shown here is derived from an EMBL/GenBank/DDBJ whole genome shotgun (WGS) entry which is preliminary data.</text>
</comment>
<accession>A0ABR4HZS5</accession>
<reference evidence="2 3" key="1">
    <citation type="submission" date="2024-07" db="EMBL/GenBank/DDBJ databases">
        <title>Section-level genome sequencing and comparative genomics of Aspergillus sections Usti and Cavernicolus.</title>
        <authorList>
            <consortium name="Lawrence Berkeley National Laboratory"/>
            <person name="Nybo J.L."/>
            <person name="Vesth T.C."/>
            <person name="Theobald S."/>
            <person name="Frisvad J.C."/>
            <person name="Larsen T.O."/>
            <person name="Kjaerboelling I."/>
            <person name="Rothschild-Mancinelli K."/>
            <person name="Lyhne E.K."/>
            <person name="Kogle M.E."/>
            <person name="Barry K."/>
            <person name="Clum A."/>
            <person name="Na H."/>
            <person name="Ledsgaard L."/>
            <person name="Lin J."/>
            <person name="Lipzen A."/>
            <person name="Kuo A."/>
            <person name="Riley R."/>
            <person name="Mondo S."/>
            <person name="LaButti K."/>
            <person name="Haridas S."/>
            <person name="Pangalinan J."/>
            <person name="Salamov A.A."/>
            <person name="Simmons B.A."/>
            <person name="Magnuson J.K."/>
            <person name="Chen J."/>
            <person name="Drula E."/>
            <person name="Henrissat B."/>
            <person name="Wiebenga A."/>
            <person name="Lubbers R.J."/>
            <person name="Gomes A.C."/>
            <person name="Makela M.R."/>
            <person name="Stajich J."/>
            <person name="Grigoriev I.V."/>
            <person name="Mortensen U.H."/>
            <person name="De vries R.P."/>
            <person name="Baker S.E."/>
            <person name="Andersen M.R."/>
        </authorList>
    </citation>
    <scope>NUCLEOTIDE SEQUENCE [LARGE SCALE GENOMIC DNA]</scope>
    <source>
        <strain evidence="2 3">CBS 600.67</strain>
    </source>
</reference>
<feature type="compositionally biased region" description="Low complexity" evidence="1">
    <location>
        <begin position="86"/>
        <end position="97"/>
    </location>
</feature>
<evidence type="ECO:0000313" key="3">
    <source>
        <dbReference type="Proteomes" id="UP001610335"/>
    </source>
</evidence>
<protein>
    <recommendedName>
        <fullName evidence="4">C6 finger domain protein</fullName>
    </recommendedName>
</protein>
<dbReference type="Proteomes" id="UP001610335">
    <property type="component" value="Unassembled WGS sequence"/>
</dbReference>
<dbReference type="EMBL" id="JBFXLS010000067">
    <property type="protein sequence ID" value="KAL2820871.1"/>
    <property type="molecule type" value="Genomic_DNA"/>
</dbReference>
<organism evidence="2 3">
    <name type="scientific">Aspergillus cavernicola</name>
    <dbReference type="NCBI Taxonomy" id="176166"/>
    <lineage>
        <taxon>Eukaryota</taxon>
        <taxon>Fungi</taxon>
        <taxon>Dikarya</taxon>
        <taxon>Ascomycota</taxon>
        <taxon>Pezizomycotina</taxon>
        <taxon>Eurotiomycetes</taxon>
        <taxon>Eurotiomycetidae</taxon>
        <taxon>Eurotiales</taxon>
        <taxon>Aspergillaceae</taxon>
        <taxon>Aspergillus</taxon>
        <taxon>Aspergillus subgen. Nidulantes</taxon>
    </lineage>
</organism>
<keyword evidence="3" id="KW-1185">Reference proteome</keyword>
<sequence>MTNGSERLAEAKRLFLPDPSSKIIKQITENEKYLLRKRNMANIVSSTWHDDDDSEDYDPAQERKQLKRKRTASLDDESGRAEKNRSSSPRLESSTSEGEPVSVGFLDSLPLFQEEDGQELDMDIDTVVESSLEQVPDPTKGNDLQSPNGVKARVVVDNELRTMPTRSITTSFAHPVKFDHVPQPSDPCHWCADFTYGILGLGKRTVEMIDLGGGIYNEITGGHTQDGHKPSRMCVSCAQKRMNIIKCPGHQITPLAGLNPQSFDFKAAYDSFTPSSRRRIEKNAWCSLCPTPAFLRCGTIFGHGQSRVVATGCGLQLCETCAILMRAFRGDIAQVVAMNVAEDPEDGSHADVCYLLPGSELYTHYAGVKR</sequence>
<evidence type="ECO:0000313" key="2">
    <source>
        <dbReference type="EMBL" id="KAL2820871.1"/>
    </source>
</evidence>
<evidence type="ECO:0000256" key="1">
    <source>
        <dbReference type="SAM" id="MobiDB-lite"/>
    </source>
</evidence>